<dbReference type="InterPro" id="IPR014026">
    <property type="entry name" value="UDP-Glc/GDP-Man_DH_dimer"/>
</dbReference>
<feature type="domain" description="UDP-glucose/GDP-mannose dehydrogenase C-terminal" evidence="5">
    <location>
        <begin position="339"/>
        <end position="432"/>
    </location>
</feature>
<dbReference type="PANTHER" id="PTHR43491:SF1">
    <property type="entry name" value="UDP-N-ACETYL-D-MANNOSAMINE DEHYDROGENASE"/>
    <property type="match status" value="1"/>
</dbReference>
<dbReference type="NCBIfam" id="TIGR03026">
    <property type="entry name" value="NDP-sugDHase"/>
    <property type="match status" value="1"/>
</dbReference>
<dbReference type="GO" id="GO:0000271">
    <property type="term" value="P:polysaccharide biosynthetic process"/>
    <property type="evidence" value="ECO:0007669"/>
    <property type="project" value="InterPro"/>
</dbReference>
<dbReference type="RefSeq" id="WP_132429723.1">
    <property type="nucleotide sequence ID" value="NZ_SMFZ01000002.1"/>
</dbReference>
<evidence type="ECO:0000313" key="6">
    <source>
        <dbReference type="EMBL" id="TCK20908.1"/>
    </source>
</evidence>
<dbReference type="InterPro" id="IPR008927">
    <property type="entry name" value="6-PGluconate_DH-like_C_sf"/>
</dbReference>
<dbReference type="Proteomes" id="UP000295560">
    <property type="component" value="Unassembled WGS sequence"/>
</dbReference>
<evidence type="ECO:0000259" key="5">
    <source>
        <dbReference type="SMART" id="SM00984"/>
    </source>
</evidence>
<name>A0A4R1HGR8_PSEEN</name>
<dbReference type="Pfam" id="PF03720">
    <property type="entry name" value="UDPG_MGDP_dh_C"/>
    <property type="match status" value="1"/>
</dbReference>
<feature type="region of interest" description="Disordered" evidence="4">
    <location>
        <begin position="1"/>
        <end position="24"/>
    </location>
</feature>
<dbReference type="GO" id="GO:0016616">
    <property type="term" value="F:oxidoreductase activity, acting on the CH-OH group of donors, NAD or NADP as acceptor"/>
    <property type="evidence" value="ECO:0007669"/>
    <property type="project" value="InterPro"/>
</dbReference>
<dbReference type="InterPro" id="IPR028359">
    <property type="entry name" value="UDP_ManNAc/GlcNAc_DH"/>
</dbReference>
<comment type="similarity">
    <text evidence="3">Belongs to the UDP-glucose/GDP-mannose dehydrogenase family.</text>
</comment>
<dbReference type="InterPro" id="IPR036291">
    <property type="entry name" value="NAD(P)-bd_dom_sf"/>
</dbReference>
<gene>
    <name evidence="6" type="ORF">EV378_4874</name>
</gene>
<dbReference type="Gene3D" id="3.40.50.720">
    <property type="entry name" value="NAD(P)-binding Rossmann-like Domain"/>
    <property type="match status" value="2"/>
</dbReference>
<proteinExistence type="inferred from homology"/>
<dbReference type="PANTHER" id="PTHR43491">
    <property type="entry name" value="UDP-N-ACETYL-D-MANNOSAMINE DEHYDROGENASE"/>
    <property type="match status" value="1"/>
</dbReference>
<organism evidence="6 7">
    <name type="scientific">Pseudonocardia endophytica</name>
    <dbReference type="NCBI Taxonomy" id="401976"/>
    <lineage>
        <taxon>Bacteria</taxon>
        <taxon>Bacillati</taxon>
        <taxon>Actinomycetota</taxon>
        <taxon>Actinomycetes</taxon>
        <taxon>Pseudonocardiales</taxon>
        <taxon>Pseudonocardiaceae</taxon>
        <taxon>Pseudonocardia</taxon>
    </lineage>
</organism>
<evidence type="ECO:0000256" key="2">
    <source>
        <dbReference type="ARBA" id="ARBA00023027"/>
    </source>
</evidence>
<dbReference type="SUPFAM" id="SSF52413">
    <property type="entry name" value="UDP-glucose/GDP-mannose dehydrogenase C-terminal domain"/>
    <property type="match status" value="1"/>
</dbReference>
<dbReference type="PIRSF" id="PIRSF500136">
    <property type="entry name" value="UDP_ManNAc_DH"/>
    <property type="match status" value="1"/>
</dbReference>
<keyword evidence="2" id="KW-0520">NAD</keyword>
<dbReference type="InterPro" id="IPR017476">
    <property type="entry name" value="UDP-Glc/GDP-Man"/>
</dbReference>
<dbReference type="Pfam" id="PF00984">
    <property type="entry name" value="UDPG_MGDP_dh"/>
    <property type="match status" value="1"/>
</dbReference>
<comment type="caution">
    <text evidence="6">The sequence shown here is derived from an EMBL/GenBank/DDBJ whole genome shotgun (WGS) entry which is preliminary data.</text>
</comment>
<sequence>MSTGLGAPPKRAPDTGRRVPTTGPGPAVVGLGYVGLPTALSLAAAGHDVLGVDVSAGRLEAIHTLRVDLPSRARRELGTALEEGRLDVSVDLDRLVAAGAVVICVPTPLDENRLPDLAPLHRACAEVVSRAVPGQTIVLTSTSYVGCTRDLLVGPLAERGLVAGEDVHVAFSPERIDPGVPGHEPRSTPRVVGGVTPECTRRATELLGPTAASVHPVGSPEVAELSKLLENTFRAVNIALANEFADVARELGVDAAEVVRAAATKPYGFMAFRPGPGVGGHCIPCDPHYLLWQLRRRSLAPAVTTAAMTTLADRPRAVCRRIREVLADSGRTVARSRILVLGVTYKPGVADVRESPALAIIEELRSDGARVAFSDPLVERIGVGGGGQLTRVADPGAVPWDLVVVHTLDDDADLRWLARCRAVLDTTYRLSHLPHGRTL</sequence>
<dbReference type="GO" id="GO:0016628">
    <property type="term" value="F:oxidoreductase activity, acting on the CH-CH group of donors, NAD or NADP as acceptor"/>
    <property type="evidence" value="ECO:0007669"/>
    <property type="project" value="InterPro"/>
</dbReference>
<evidence type="ECO:0000256" key="1">
    <source>
        <dbReference type="ARBA" id="ARBA00023002"/>
    </source>
</evidence>
<dbReference type="SMART" id="SM00984">
    <property type="entry name" value="UDPG_MGDP_dh_C"/>
    <property type="match status" value="1"/>
</dbReference>
<evidence type="ECO:0000313" key="7">
    <source>
        <dbReference type="Proteomes" id="UP000295560"/>
    </source>
</evidence>
<keyword evidence="1" id="KW-0560">Oxidoreductase</keyword>
<protein>
    <submittedName>
        <fullName evidence="6">Nucleotide sugar dehydrogenase</fullName>
    </submittedName>
</protein>
<dbReference type="AlphaFoldDB" id="A0A4R1HGR8"/>
<dbReference type="GO" id="GO:0051287">
    <property type="term" value="F:NAD binding"/>
    <property type="evidence" value="ECO:0007669"/>
    <property type="project" value="InterPro"/>
</dbReference>
<evidence type="ECO:0000256" key="3">
    <source>
        <dbReference type="PIRNR" id="PIRNR000124"/>
    </source>
</evidence>
<feature type="region of interest" description="Disordered" evidence="4">
    <location>
        <begin position="175"/>
        <end position="194"/>
    </location>
</feature>
<dbReference type="PIRSF" id="PIRSF000124">
    <property type="entry name" value="UDPglc_GDPman_dh"/>
    <property type="match status" value="1"/>
</dbReference>
<dbReference type="SUPFAM" id="SSF48179">
    <property type="entry name" value="6-phosphogluconate dehydrogenase C-terminal domain-like"/>
    <property type="match status" value="1"/>
</dbReference>
<dbReference type="Pfam" id="PF03721">
    <property type="entry name" value="UDPG_MGDP_dh_N"/>
    <property type="match status" value="1"/>
</dbReference>
<accession>A0A4R1HGR8</accession>
<dbReference type="SUPFAM" id="SSF51735">
    <property type="entry name" value="NAD(P)-binding Rossmann-fold domains"/>
    <property type="match status" value="1"/>
</dbReference>
<dbReference type="InterPro" id="IPR014027">
    <property type="entry name" value="UDP-Glc/GDP-Man_DH_C"/>
</dbReference>
<reference evidence="6 7" key="1">
    <citation type="submission" date="2019-03" db="EMBL/GenBank/DDBJ databases">
        <title>Sequencing the genomes of 1000 actinobacteria strains.</title>
        <authorList>
            <person name="Klenk H.-P."/>
        </authorList>
    </citation>
    <scope>NUCLEOTIDE SEQUENCE [LARGE SCALE GENOMIC DNA]</scope>
    <source>
        <strain evidence="6 7">DSM 44969</strain>
    </source>
</reference>
<dbReference type="InterPro" id="IPR036220">
    <property type="entry name" value="UDP-Glc/GDP-Man_DH_C_sf"/>
</dbReference>
<dbReference type="InterPro" id="IPR001732">
    <property type="entry name" value="UDP-Glc/GDP-Man_DH_N"/>
</dbReference>
<keyword evidence="7" id="KW-1185">Reference proteome</keyword>
<dbReference type="OrthoDB" id="5193947at2"/>
<dbReference type="EMBL" id="SMFZ01000002">
    <property type="protein sequence ID" value="TCK20908.1"/>
    <property type="molecule type" value="Genomic_DNA"/>
</dbReference>
<evidence type="ECO:0000256" key="4">
    <source>
        <dbReference type="SAM" id="MobiDB-lite"/>
    </source>
</evidence>